<reference evidence="1" key="2">
    <citation type="submission" date="2020-10" db="EMBL/GenBank/DDBJ databases">
        <title>Mucilaginibacter sp. nov., isolated from soil.</title>
        <authorList>
            <person name="Jeon C.O."/>
        </authorList>
    </citation>
    <scope>NUCLEOTIDE SEQUENCE</scope>
    <source>
        <strain evidence="1">R11</strain>
    </source>
</reference>
<dbReference type="RefSeq" id="WP_166584338.1">
    <property type="nucleotide sequence ID" value="NZ_WWEO01000037.1"/>
</dbReference>
<proteinExistence type="predicted"/>
<comment type="caution">
    <text evidence="1">The sequence shown here is derived from an EMBL/GenBank/DDBJ whole genome shotgun (WGS) entry which is preliminary data.</text>
</comment>
<name>A0A965ZEI6_9SPHI</name>
<protein>
    <submittedName>
        <fullName evidence="1">Uncharacterized protein</fullName>
    </submittedName>
</protein>
<organism evidence="1 2">
    <name type="scientific">Mucilaginibacter agri</name>
    <dbReference type="NCBI Taxonomy" id="2695265"/>
    <lineage>
        <taxon>Bacteria</taxon>
        <taxon>Pseudomonadati</taxon>
        <taxon>Bacteroidota</taxon>
        <taxon>Sphingobacteriia</taxon>
        <taxon>Sphingobacteriales</taxon>
        <taxon>Sphingobacteriaceae</taxon>
        <taxon>Mucilaginibacter</taxon>
    </lineage>
</organism>
<keyword evidence="2" id="KW-1185">Reference proteome</keyword>
<accession>A0A965ZEI6</accession>
<evidence type="ECO:0000313" key="2">
    <source>
        <dbReference type="Proteomes" id="UP000638732"/>
    </source>
</evidence>
<dbReference type="EMBL" id="WWEO01000037">
    <property type="protein sequence ID" value="NCD68312.1"/>
    <property type="molecule type" value="Genomic_DNA"/>
</dbReference>
<reference evidence="1" key="1">
    <citation type="submission" date="2020-01" db="EMBL/GenBank/DDBJ databases">
        <authorList>
            <person name="Seo Y.L."/>
        </authorList>
    </citation>
    <scope>NUCLEOTIDE SEQUENCE</scope>
    <source>
        <strain evidence="1">R11</strain>
    </source>
</reference>
<evidence type="ECO:0000313" key="1">
    <source>
        <dbReference type="EMBL" id="NCD68312.1"/>
    </source>
</evidence>
<gene>
    <name evidence="1" type="ORF">GSY63_02945</name>
</gene>
<dbReference type="Proteomes" id="UP000638732">
    <property type="component" value="Unassembled WGS sequence"/>
</dbReference>
<dbReference type="AlphaFoldDB" id="A0A965ZEI6"/>
<sequence>MKLEEFTALSKLDQAEYTWTGKLIGQRNEGFAKIMLYTLPQFYVEVFYDTDQNGITAIEPFSNLARLTPYFTRETFQKK</sequence>